<feature type="domain" description="HhH-GPD" evidence="5">
    <location>
        <begin position="31"/>
        <end position="184"/>
    </location>
</feature>
<dbReference type="Gene3D" id="1.10.340.30">
    <property type="entry name" value="Hypothetical protein, domain 2"/>
    <property type="match status" value="1"/>
</dbReference>
<keyword evidence="7" id="KW-1185">Reference proteome</keyword>
<proteinExistence type="predicted"/>
<dbReference type="AlphaFoldDB" id="D7EBA6"/>
<sequence>MQIYQHLMDEFGPQYWWPADTSFEVIVGAILTQQTKWINVEKAISNLKNNYLLDKKALAYADIEKIEELIYCCGFYRQKATRLKNVANYFFENGLDSVFNQDINKLRSTLLSLKGIGEETADSIILYSAEKPKFVIDAYTKRIMGCLGIDGNYKQLQSHFESKLPVDVNLYQEYHALIVEYAKNYCVKKQCDNCLLLKTNINIHKNK</sequence>
<dbReference type="GO" id="GO:0003824">
    <property type="term" value="F:catalytic activity"/>
    <property type="evidence" value="ECO:0007669"/>
    <property type="project" value="InterPro"/>
</dbReference>
<keyword evidence="4" id="KW-0411">Iron-sulfur</keyword>
<evidence type="ECO:0000256" key="2">
    <source>
        <dbReference type="ARBA" id="ARBA00022723"/>
    </source>
</evidence>
<evidence type="ECO:0000313" key="7">
    <source>
        <dbReference type="Proteomes" id="UP000000391"/>
    </source>
</evidence>
<protein>
    <submittedName>
        <fullName evidence="6">HhH-GPD family protein</fullName>
    </submittedName>
</protein>
<dbReference type="SMART" id="SM00478">
    <property type="entry name" value="ENDO3c"/>
    <property type="match status" value="1"/>
</dbReference>
<dbReference type="STRING" id="644295.Metev_1787"/>
<dbReference type="GO" id="GO:0006284">
    <property type="term" value="P:base-excision repair"/>
    <property type="evidence" value="ECO:0007669"/>
    <property type="project" value="InterPro"/>
</dbReference>
<gene>
    <name evidence="6" type="ordered locus">Metev_1787</name>
</gene>
<dbReference type="PANTHER" id="PTHR10359">
    <property type="entry name" value="A/G-SPECIFIC ADENINE GLYCOSYLASE/ENDONUCLEASE III"/>
    <property type="match status" value="1"/>
</dbReference>
<accession>D7EBA6</accession>
<dbReference type="PANTHER" id="PTHR10359:SF19">
    <property type="entry name" value="DNA REPAIR GLYCOSYLASE MJ1434-RELATED"/>
    <property type="match status" value="1"/>
</dbReference>
<keyword evidence="2" id="KW-0479">Metal-binding</keyword>
<keyword evidence="1" id="KW-0004">4Fe-4S</keyword>
<dbReference type="CDD" id="cd00056">
    <property type="entry name" value="ENDO3c"/>
    <property type="match status" value="1"/>
</dbReference>
<evidence type="ECO:0000256" key="4">
    <source>
        <dbReference type="ARBA" id="ARBA00023014"/>
    </source>
</evidence>
<dbReference type="PIRSF" id="PIRSF001435">
    <property type="entry name" value="Nth"/>
    <property type="match status" value="1"/>
</dbReference>
<keyword evidence="3" id="KW-0408">Iron</keyword>
<dbReference type="HOGENOM" id="CLU_012862_6_0_2"/>
<dbReference type="InterPro" id="IPR003265">
    <property type="entry name" value="HhH-GPD_domain"/>
</dbReference>
<dbReference type="InterPro" id="IPR011257">
    <property type="entry name" value="DNA_glycosylase"/>
</dbReference>
<reference evidence="6 7" key="1">
    <citation type="submission" date="2010-06" db="EMBL/GenBank/DDBJ databases">
        <title>Complete sequence chromosome of Methanohalobium evestigatum Z-7303.</title>
        <authorList>
            <consortium name="US DOE Joint Genome Institute"/>
            <person name="Lucas S."/>
            <person name="Copeland A."/>
            <person name="Lapidus A."/>
            <person name="Cheng J.-F."/>
            <person name="Bruce D."/>
            <person name="Goodwin L."/>
            <person name="Pitluck S."/>
            <person name="Saunders E."/>
            <person name="Detter J.C."/>
            <person name="Han C."/>
            <person name="Tapia R."/>
            <person name="Land M."/>
            <person name="Hauser L."/>
            <person name="Kyrpides N."/>
            <person name="Mikhailova N."/>
            <person name="Sieprawska-Lupa M."/>
            <person name="Whitman W.B."/>
            <person name="Anderson I."/>
            <person name="Woyke T."/>
        </authorList>
    </citation>
    <scope>NUCLEOTIDE SEQUENCE [LARGE SCALE GENOMIC DNA]</scope>
    <source>
        <strain evidence="7">ATCC BAA-1072 / DSM 3721 / NBRC 107634 / OCM 161 / Z-7303</strain>
    </source>
</reference>
<dbReference type="SUPFAM" id="SSF48150">
    <property type="entry name" value="DNA-glycosylase"/>
    <property type="match status" value="1"/>
</dbReference>
<dbReference type="KEGG" id="mev:Metev_1787"/>
<evidence type="ECO:0000256" key="1">
    <source>
        <dbReference type="ARBA" id="ARBA00022485"/>
    </source>
</evidence>
<dbReference type="GO" id="GO:0046872">
    <property type="term" value="F:metal ion binding"/>
    <property type="evidence" value="ECO:0007669"/>
    <property type="project" value="UniProtKB-KW"/>
</dbReference>
<dbReference type="EMBL" id="CP002069">
    <property type="protein sequence ID" value="ADI74623.1"/>
    <property type="molecule type" value="Genomic_DNA"/>
</dbReference>
<name>D7EBA6_METEZ</name>
<dbReference type="InterPro" id="IPR023170">
    <property type="entry name" value="HhH_base_excis_C"/>
</dbReference>
<organism evidence="6 7">
    <name type="scientific">Methanohalobium evestigatum (strain ATCC BAA-1072 / DSM 3721 / NBRC 107634 / OCM 161 / Z-7303)</name>
    <dbReference type="NCBI Taxonomy" id="644295"/>
    <lineage>
        <taxon>Archaea</taxon>
        <taxon>Methanobacteriati</taxon>
        <taxon>Methanobacteriota</taxon>
        <taxon>Stenosarchaea group</taxon>
        <taxon>Methanomicrobia</taxon>
        <taxon>Methanosarcinales</taxon>
        <taxon>Methanosarcinaceae</taxon>
        <taxon>Methanohalobium</taxon>
    </lineage>
</organism>
<dbReference type="Proteomes" id="UP000000391">
    <property type="component" value="Chromosome"/>
</dbReference>
<evidence type="ECO:0000256" key="3">
    <source>
        <dbReference type="ARBA" id="ARBA00023004"/>
    </source>
</evidence>
<dbReference type="Pfam" id="PF00730">
    <property type="entry name" value="HhH-GPD"/>
    <property type="match status" value="1"/>
</dbReference>
<evidence type="ECO:0000313" key="6">
    <source>
        <dbReference type="EMBL" id="ADI74623.1"/>
    </source>
</evidence>
<dbReference type="Gene3D" id="1.10.1670.10">
    <property type="entry name" value="Helix-hairpin-Helix base-excision DNA repair enzymes (C-terminal)"/>
    <property type="match status" value="1"/>
</dbReference>
<evidence type="ECO:0000259" key="5">
    <source>
        <dbReference type="SMART" id="SM00478"/>
    </source>
</evidence>
<dbReference type="GO" id="GO:0051539">
    <property type="term" value="F:4 iron, 4 sulfur cluster binding"/>
    <property type="evidence" value="ECO:0007669"/>
    <property type="project" value="UniProtKB-KW"/>
</dbReference>